<accession>A0ABS0J2Q0</accession>
<protein>
    <submittedName>
        <fullName evidence="9">4Fe-4S binding protein</fullName>
    </submittedName>
</protein>
<feature type="transmembrane region" description="Helical" evidence="7">
    <location>
        <begin position="188"/>
        <end position="213"/>
    </location>
</feature>
<gene>
    <name evidence="9" type="ORF">FVW20_04230</name>
</gene>
<organism evidence="9 10">
    <name type="scientific">Nitratidesulfovibrio oxamicus</name>
    <dbReference type="NCBI Taxonomy" id="32016"/>
    <lineage>
        <taxon>Bacteria</taxon>
        <taxon>Pseudomonadati</taxon>
        <taxon>Thermodesulfobacteriota</taxon>
        <taxon>Desulfovibrionia</taxon>
        <taxon>Desulfovibrionales</taxon>
        <taxon>Desulfovibrionaceae</taxon>
        <taxon>Nitratidesulfovibrio</taxon>
    </lineage>
</organism>
<dbReference type="Gene3D" id="3.30.70.20">
    <property type="match status" value="1"/>
</dbReference>
<evidence type="ECO:0000313" key="9">
    <source>
        <dbReference type="EMBL" id="MBG3876256.1"/>
    </source>
</evidence>
<evidence type="ECO:0000313" key="10">
    <source>
        <dbReference type="Proteomes" id="UP001194469"/>
    </source>
</evidence>
<dbReference type="EMBL" id="VRYY01000091">
    <property type="protein sequence ID" value="MBG3876256.1"/>
    <property type="molecule type" value="Genomic_DNA"/>
</dbReference>
<dbReference type="PROSITE" id="PS51379">
    <property type="entry name" value="4FE4S_FER_2"/>
    <property type="match status" value="2"/>
</dbReference>
<comment type="caution">
    <text evidence="9">The sequence shown here is derived from an EMBL/GenBank/DDBJ whole genome shotgun (WGS) entry which is preliminary data.</text>
</comment>
<keyword evidence="10" id="KW-1185">Reference proteome</keyword>
<dbReference type="Pfam" id="PF13237">
    <property type="entry name" value="Fer4_10"/>
    <property type="match status" value="1"/>
</dbReference>
<dbReference type="PANTHER" id="PTHR30224:SF4">
    <property type="entry name" value="ELECTRON TRANSPORT PROTEIN YCCM-RELATED"/>
    <property type="match status" value="1"/>
</dbReference>
<reference evidence="9 10" key="1">
    <citation type="submission" date="2019-08" db="EMBL/GenBank/DDBJ databases">
        <authorList>
            <person name="Luo N."/>
        </authorList>
    </citation>
    <scope>NUCLEOTIDE SEQUENCE [LARGE SCALE GENOMIC DNA]</scope>
    <source>
        <strain evidence="9 10">NCIMB 9442</strain>
    </source>
</reference>
<feature type="transmembrane region" description="Helical" evidence="7">
    <location>
        <begin position="21"/>
        <end position="43"/>
    </location>
</feature>
<dbReference type="PANTHER" id="PTHR30224">
    <property type="entry name" value="ELECTRON TRANSPORT PROTEIN"/>
    <property type="match status" value="1"/>
</dbReference>
<feature type="domain" description="4Fe-4S ferredoxin-type" evidence="8">
    <location>
        <begin position="263"/>
        <end position="290"/>
    </location>
</feature>
<evidence type="ECO:0000256" key="3">
    <source>
        <dbReference type="ARBA" id="ARBA00022723"/>
    </source>
</evidence>
<comment type="subcellular location">
    <subcellularLocation>
        <location evidence="1">Cell membrane</location>
    </subcellularLocation>
</comment>
<feature type="transmembrane region" description="Helical" evidence="7">
    <location>
        <begin position="295"/>
        <end position="315"/>
    </location>
</feature>
<dbReference type="PROSITE" id="PS00198">
    <property type="entry name" value="4FE4S_FER_1"/>
    <property type="match status" value="1"/>
</dbReference>
<evidence type="ECO:0000259" key="8">
    <source>
        <dbReference type="PROSITE" id="PS51379"/>
    </source>
</evidence>
<dbReference type="InterPro" id="IPR017896">
    <property type="entry name" value="4Fe4S_Fe-S-bd"/>
</dbReference>
<name>A0ABS0J2Q0_9BACT</name>
<feature type="transmembrane region" description="Helical" evidence="7">
    <location>
        <begin position="110"/>
        <end position="128"/>
    </location>
</feature>
<dbReference type="SUPFAM" id="SSF54862">
    <property type="entry name" value="4Fe-4S ferredoxins"/>
    <property type="match status" value="1"/>
</dbReference>
<feature type="transmembrane region" description="Helical" evidence="7">
    <location>
        <begin position="149"/>
        <end position="168"/>
    </location>
</feature>
<keyword evidence="3" id="KW-0479">Metal-binding</keyword>
<dbReference type="Pfam" id="PF12801">
    <property type="entry name" value="Fer4_5"/>
    <property type="match status" value="2"/>
</dbReference>
<keyword evidence="6 7" id="KW-0472">Membrane</keyword>
<dbReference type="InterPro" id="IPR017900">
    <property type="entry name" value="4Fe4S_Fe_S_CS"/>
</dbReference>
<keyword evidence="7" id="KW-0812">Transmembrane</keyword>
<keyword evidence="5" id="KW-0411">Iron-sulfur</keyword>
<evidence type="ECO:0000256" key="4">
    <source>
        <dbReference type="ARBA" id="ARBA00023004"/>
    </source>
</evidence>
<evidence type="ECO:0000256" key="6">
    <source>
        <dbReference type="ARBA" id="ARBA00023136"/>
    </source>
</evidence>
<evidence type="ECO:0000256" key="7">
    <source>
        <dbReference type="SAM" id="Phobius"/>
    </source>
</evidence>
<feature type="domain" description="4Fe-4S ferredoxin-type" evidence="8">
    <location>
        <begin position="233"/>
        <end position="261"/>
    </location>
</feature>
<feature type="transmembrane region" description="Helical" evidence="7">
    <location>
        <begin position="87"/>
        <end position="104"/>
    </location>
</feature>
<keyword evidence="4" id="KW-0408">Iron</keyword>
<proteinExistence type="predicted"/>
<dbReference type="InterPro" id="IPR052378">
    <property type="entry name" value="NosR_regulator"/>
</dbReference>
<keyword evidence="2" id="KW-1003">Cell membrane</keyword>
<dbReference type="Proteomes" id="UP001194469">
    <property type="component" value="Unassembled WGS sequence"/>
</dbReference>
<keyword evidence="7" id="KW-1133">Transmembrane helix</keyword>
<dbReference type="RefSeq" id="WP_196608427.1">
    <property type="nucleotide sequence ID" value="NZ_VRYY01000091.1"/>
</dbReference>
<evidence type="ECO:0000256" key="2">
    <source>
        <dbReference type="ARBA" id="ARBA00022475"/>
    </source>
</evidence>
<evidence type="ECO:0000256" key="1">
    <source>
        <dbReference type="ARBA" id="ARBA00004236"/>
    </source>
</evidence>
<evidence type="ECO:0000256" key="5">
    <source>
        <dbReference type="ARBA" id="ARBA00023014"/>
    </source>
</evidence>
<sequence length="344" mass="37434">MPKSPKEHSVPHSPSRLPSPARVRLGVQAAYALFLLYAGWRFFLYVRWAMGESEDFVPKPPSVEGFLPISALIAFKRLLVTGQWDPVHPAGLFIFIAVLAMAVLLRKGFCGYICPVGFVSSLLARLGTRLGIARRTGPRTARLLSLPKYLLLAQFAWISVVSMDVQSIEGFLLSPYNFVADTRMLQFFLAPSNTALTVFAVLGVGSLVLPYFWCRVLCPYGALLSLLARLSPVAVRRDPAACTDCGRCSRACPAALPVQRLERVSSGECVGCTECIGACPVKGCLSVTLPGKRRLPAWSIAAGCVLVLLAAWGVAQALGMWDSPLPQSMARRFHLMLRAGMITH</sequence>